<evidence type="ECO:0000259" key="2">
    <source>
        <dbReference type="PROSITE" id="PS50219"/>
    </source>
</evidence>
<dbReference type="OrthoDB" id="5325112at2759"/>
<dbReference type="GO" id="GO:0034058">
    <property type="term" value="P:endosomal vesicle fusion"/>
    <property type="evidence" value="ECO:0007669"/>
    <property type="project" value="TreeGrafter"/>
</dbReference>
<gene>
    <name evidence="3" type="ORF">LANO_0A04984G</name>
</gene>
<feature type="compositionally biased region" description="Basic and acidic residues" evidence="1">
    <location>
        <begin position="1"/>
        <end position="20"/>
    </location>
</feature>
<evidence type="ECO:0000313" key="3">
    <source>
        <dbReference type="EMBL" id="SCU79078.1"/>
    </source>
</evidence>
<dbReference type="GO" id="GO:0006914">
    <property type="term" value="P:autophagy"/>
    <property type="evidence" value="ECO:0007669"/>
    <property type="project" value="TreeGrafter"/>
</dbReference>
<dbReference type="InterPro" id="IPR032914">
    <property type="entry name" value="Vam6/VPS39/TRAP1"/>
</dbReference>
<dbReference type="PROSITE" id="PS50219">
    <property type="entry name" value="CNH"/>
    <property type="match status" value="1"/>
</dbReference>
<dbReference type="PANTHER" id="PTHR12894">
    <property type="entry name" value="CNH DOMAIN CONTAINING"/>
    <property type="match status" value="1"/>
</dbReference>
<proteinExistence type="predicted"/>
<evidence type="ECO:0000256" key="1">
    <source>
        <dbReference type="SAM" id="MobiDB-lite"/>
    </source>
</evidence>
<reference evidence="4" key="1">
    <citation type="submission" date="2016-03" db="EMBL/GenBank/DDBJ databases">
        <authorList>
            <person name="Devillers Hugo."/>
        </authorList>
    </citation>
    <scope>NUCLEOTIDE SEQUENCE [LARGE SCALE GENOMIC DNA]</scope>
</reference>
<organism evidence="3 4">
    <name type="scientific">Lachancea nothofagi CBS 11611</name>
    <dbReference type="NCBI Taxonomy" id="1266666"/>
    <lineage>
        <taxon>Eukaryota</taxon>
        <taxon>Fungi</taxon>
        <taxon>Dikarya</taxon>
        <taxon>Ascomycota</taxon>
        <taxon>Saccharomycotina</taxon>
        <taxon>Saccharomycetes</taxon>
        <taxon>Saccharomycetales</taxon>
        <taxon>Saccharomycetaceae</taxon>
        <taxon>Lachancea</taxon>
    </lineage>
</organism>
<dbReference type="InterPro" id="IPR001180">
    <property type="entry name" value="CNH_dom"/>
</dbReference>
<evidence type="ECO:0000313" key="4">
    <source>
        <dbReference type="Proteomes" id="UP000189911"/>
    </source>
</evidence>
<protein>
    <submittedName>
        <fullName evidence="3">LANO_0A04984g1_1</fullName>
    </submittedName>
</protein>
<feature type="domain" description="CNH" evidence="2">
    <location>
        <begin position="63"/>
        <end position="337"/>
    </location>
</feature>
<dbReference type="GO" id="GO:0000329">
    <property type="term" value="C:fungal-type vacuole membrane"/>
    <property type="evidence" value="ECO:0007669"/>
    <property type="project" value="TreeGrafter"/>
</dbReference>
<dbReference type="Proteomes" id="UP000189911">
    <property type="component" value="Chromosome A"/>
</dbReference>
<sequence>MSNDKNSHQTHDETAEKELTTSEIEDAPREPSVTEVNAVEIDKLECTPGPLTPQVLIQWLPGELNFTSFDAYDKNLYLGTDQGDLLHYFEMEANNYMLVSQTEFDSDQKASIESIKVMPLIEIALVQSGETLHFFLLPEFAPVPNMDSVPYVSDFQILRYSSSSKSYQIQTFGAEGIRYLNVTGKRVSISDVVSTKPISKAHTYHKTMMASNGSNYEIVDLKSGREIPLFRVSEMSADLKPLIVSYSPGEFLLACGSSGSENAMGLVVNCKGDITQGTIVFEKFPLDILIDLPFIIVDYGDSGAFVYRVEPNDEPRVVQKLWSTNKSRLRMVKTSHAFAVNNPSRKSQIVDKLRLVPLIAGNNEFRIEQEQTYVASNYEEVTSLVLYSAVGIHLLYKESIILQIADYSESTMNKIESILGNNLSSSYISAFNKMEAHFLRLLLLLLETLHSSSIDQRIVSNWCIYSPTVDIRIFLYLCSVKIFGDPWVPNGLTNFICETRSLKLKNKFTDFLSIMKFLRHKLHDNELRGLKDKENIFRSIDLAVVESCIHNGLDVDITECESSSYSDLLPELQKNKERYGSIIFDLYHHNGDYANCLTLLREQKRGSEMSKFILINLEHLLRCDAYKEHGLLADVVFLVNLEIHGDERLNVLRNIKKILERAGLGIKDMVAMAENSTAKIAILESLGSEDFNDKQFMIDYYVAKLEDIMEKEKLWDFFAELSTSYSQDLDYMKPSFKTFLDLRIKASQKCASLIEIGEKVRTLMYEGNDRAMFDAVTDRIKNFDTASILLLFLIEDEDKHEILGHNLLDKLMAFNDFDSIDKVVGKENVVRVLLYYINLGSKRDSQLLMRTHLAKHLRILDSHESLLEALKLIPLDYGLGSIVDALSPVLINFENTLATQELHKALLRQQLQAIQDSLQKLEQS</sequence>
<feature type="region of interest" description="Disordered" evidence="1">
    <location>
        <begin position="1"/>
        <end position="33"/>
    </location>
</feature>
<keyword evidence="4" id="KW-1185">Reference proteome</keyword>
<dbReference type="EMBL" id="LT598449">
    <property type="protein sequence ID" value="SCU79078.1"/>
    <property type="molecule type" value="Genomic_DNA"/>
</dbReference>
<dbReference type="PANTHER" id="PTHR12894:SF28">
    <property type="entry name" value="VACUOLAR PROTEIN SORTING-ASSOCIATED PROTEIN 3"/>
    <property type="match status" value="1"/>
</dbReference>
<accession>A0A1G4IR40</accession>
<dbReference type="AlphaFoldDB" id="A0A1G4IR40"/>
<name>A0A1G4IR40_9SACH</name>